<keyword evidence="1" id="KW-0805">Transcription regulation</keyword>
<dbReference type="InterPro" id="IPR050908">
    <property type="entry name" value="SmbC-like"/>
</dbReference>
<dbReference type="GO" id="GO:0043565">
    <property type="term" value="F:sequence-specific DNA binding"/>
    <property type="evidence" value="ECO:0007669"/>
    <property type="project" value="InterPro"/>
</dbReference>
<evidence type="ECO:0000256" key="2">
    <source>
        <dbReference type="ARBA" id="ARBA00023125"/>
    </source>
</evidence>
<dbReference type="Pfam" id="PF06445">
    <property type="entry name" value="GyrI-like"/>
    <property type="match status" value="1"/>
</dbReference>
<dbReference type="OrthoDB" id="282744at2"/>
<feature type="domain" description="HTH araC/xylS-type" evidence="4">
    <location>
        <begin position="8"/>
        <end position="107"/>
    </location>
</feature>
<dbReference type="InterPro" id="IPR009057">
    <property type="entry name" value="Homeodomain-like_sf"/>
</dbReference>
<comment type="caution">
    <text evidence="5">The sequence shown here is derived from an EMBL/GenBank/DDBJ whole genome shotgun (WGS) entry which is preliminary data.</text>
</comment>
<dbReference type="EMBL" id="LKAJ02000001">
    <property type="protein sequence ID" value="MCS5711297.1"/>
    <property type="molecule type" value="Genomic_DNA"/>
</dbReference>
<reference evidence="6" key="2">
    <citation type="journal article" date="2016" name="Genome Announc.">
        <title>Draft Genome Sequences of Two Novel Amoeba-Resistant Intranuclear Bacteria, 'Candidatus Berkiella cookevillensis' and 'Candidatus Berkiella aquae'.</title>
        <authorList>
            <person name="Mehari Y.T."/>
            <person name="Arivett B.A."/>
            <person name="Farone A.L."/>
            <person name="Gunderson J.H."/>
            <person name="Farone M.B."/>
        </authorList>
    </citation>
    <scope>NUCLEOTIDE SEQUENCE</scope>
    <source>
        <strain evidence="6">HT99</strain>
    </source>
</reference>
<keyword evidence="3" id="KW-0804">Transcription</keyword>
<dbReference type="PANTHER" id="PTHR40055:SF1">
    <property type="entry name" value="TRANSCRIPTIONAL REGULATOR YGIV-RELATED"/>
    <property type="match status" value="1"/>
</dbReference>
<dbReference type="Gene3D" id="3.20.80.10">
    <property type="entry name" value="Regulatory factor, effector binding domain"/>
    <property type="match status" value="1"/>
</dbReference>
<evidence type="ECO:0000313" key="6">
    <source>
        <dbReference type="EMBL" id="MCS5711297.1"/>
    </source>
</evidence>
<evidence type="ECO:0000313" key="7">
    <source>
        <dbReference type="Proteomes" id="UP000051497"/>
    </source>
</evidence>
<gene>
    <name evidence="5" type="primary">tetD</name>
    <name evidence="6" type="ORF">HT99x_007610</name>
    <name evidence="5" type="ORF">HT99x_02038</name>
</gene>
<accession>A0A0Q9YJI5</accession>
<dbReference type="PROSITE" id="PS00041">
    <property type="entry name" value="HTH_ARAC_FAMILY_1"/>
    <property type="match status" value="1"/>
</dbReference>
<dbReference type="RefSeq" id="WP_075066665.1">
    <property type="nucleotide sequence ID" value="NZ_LKAJ02000001.1"/>
</dbReference>
<keyword evidence="7" id="KW-1185">Reference proteome</keyword>
<dbReference type="Gene3D" id="1.10.10.60">
    <property type="entry name" value="Homeodomain-like"/>
    <property type="match status" value="2"/>
</dbReference>
<dbReference type="EMBL" id="LKAJ01000008">
    <property type="protein sequence ID" value="KRG20821.1"/>
    <property type="molecule type" value="Genomic_DNA"/>
</dbReference>
<reference evidence="5" key="1">
    <citation type="submission" date="2015-09" db="EMBL/GenBank/DDBJ databases">
        <title>Draft Genome Sequences of Two Novel Amoeba-resistant Intranuclear Bacteria, Candidatus Berkiella cookevillensis and Candidatus Berkiella aquae.</title>
        <authorList>
            <person name="Mehari Y.T."/>
            <person name="Arivett B.A."/>
            <person name="Farone A.L."/>
            <person name="Gunderson J.H."/>
            <person name="Farone M.B."/>
        </authorList>
    </citation>
    <scope>NUCLEOTIDE SEQUENCE [LARGE SCALE GENOMIC DNA]</scope>
    <source>
        <strain evidence="5">HT99</strain>
    </source>
</reference>
<dbReference type="InterPro" id="IPR010499">
    <property type="entry name" value="AraC_E-bd"/>
</dbReference>
<evidence type="ECO:0000256" key="3">
    <source>
        <dbReference type="ARBA" id="ARBA00023163"/>
    </source>
</evidence>
<dbReference type="Proteomes" id="UP000051497">
    <property type="component" value="Unassembled WGS sequence"/>
</dbReference>
<dbReference type="Pfam" id="PF12833">
    <property type="entry name" value="HTH_18"/>
    <property type="match status" value="1"/>
</dbReference>
<dbReference type="InterPro" id="IPR018060">
    <property type="entry name" value="HTH_AraC"/>
</dbReference>
<dbReference type="PATRIC" id="fig|1590043.3.peg.2079"/>
<sequence length="282" mass="32404">MNYELQLNKVIEFIGKHLDDKLTLAQLSDISCFSKYHFHRLFTAYTGLSLQQYIRWLRLKRAAHQLIIDKEISIINIAINAGFESHEAFTRAFKQSCGLSPSEFRHHASWHVWEKPPYCLPKQGNLKMNVTIKNMNARRLAIIEHRGNPQKIGSSVSQLITWAKAQAVSLKPKAGEAFGFAYDDPKTTPAAEFRFDLGITIPESLKLEGAVIEKRLPAGRYAVIQHKGSRDYISEVIYSLYREWLPHSGEELGDMPCLFCYYNFDHEVAETELVTECWLLLK</sequence>
<dbReference type="SUPFAM" id="SSF46689">
    <property type="entry name" value="Homeodomain-like"/>
    <property type="match status" value="2"/>
</dbReference>
<dbReference type="PRINTS" id="PR00032">
    <property type="entry name" value="HTHARAC"/>
</dbReference>
<dbReference type="AlphaFoldDB" id="A0A0Q9YJI5"/>
<protein>
    <submittedName>
        <fullName evidence="6">AraC family transcriptional regulator</fullName>
    </submittedName>
    <submittedName>
        <fullName evidence="5">Transposon Tn10 TetD protein</fullName>
    </submittedName>
</protein>
<name>A0A0Q9YJI5_9GAMM</name>
<dbReference type="SUPFAM" id="SSF55136">
    <property type="entry name" value="Probable bacterial effector-binding domain"/>
    <property type="match status" value="1"/>
</dbReference>
<dbReference type="InterPro" id="IPR029442">
    <property type="entry name" value="GyrI-like"/>
</dbReference>
<evidence type="ECO:0000313" key="5">
    <source>
        <dbReference type="EMBL" id="KRG20821.1"/>
    </source>
</evidence>
<organism evidence="5">
    <name type="scientific">Candidatus Berkiella aquae</name>
    <dbReference type="NCBI Taxonomy" id="295108"/>
    <lineage>
        <taxon>Bacteria</taxon>
        <taxon>Pseudomonadati</taxon>
        <taxon>Pseudomonadota</taxon>
        <taxon>Gammaproteobacteria</taxon>
        <taxon>Candidatus Berkiellales</taxon>
        <taxon>Candidatus Berkiellaceae</taxon>
        <taxon>Candidatus Berkiella</taxon>
    </lineage>
</organism>
<evidence type="ECO:0000256" key="1">
    <source>
        <dbReference type="ARBA" id="ARBA00023015"/>
    </source>
</evidence>
<proteinExistence type="predicted"/>
<dbReference type="SMART" id="SM00342">
    <property type="entry name" value="HTH_ARAC"/>
    <property type="match status" value="1"/>
</dbReference>
<dbReference type="InterPro" id="IPR018062">
    <property type="entry name" value="HTH_AraC-typ_CS"/>
</dbReference>
<dbReference type="InterPro" id="IPR020449">
    <property type="entry name" value="Tscrpt_reg_AraC-type_HTH"/>
</dbReference>
<keyword evidence="2" id="KW-0238">DNA-binding</keyword>
<dbReference type="PANTHER" id="PTHR40055">
    <property type="entry name" value="TRANSCRIPTIONAL REGULATOR YGIV-RELATED"/>
    <property type="match status" value="1"/>
</dbReference>
<dbReference type="GO" id="GO:0003700">
    <property type="term" value="F:DNA-binding transcription factor activity"/>
    <property type="evidence" value="ECO:0007669"/>
    <property type="project" value="InterPro"/>
</dbReference>
<dbReference type="PROSITE" id="PS01124">
    <property type="entry name" value="HTH_ARAC_FAMILY_2"/>
    <property type="match status" value="1"/>
</dbReference>
<evidence type="ECO:0000259" key="4">
    <source>
        <dbReference type="PROSITE" id="PS01124"/>
    </source>
</evidence>
<reference evidence="6" key="3">
    <citation type="submission" date="2021-06" db="EMBL/GenBank/DDBJ databases">
        <title>Genomic Description and Analysis of Intracellular Bacteria, Candidatus Berkiella cookevillensis and Candidatus Berkiella aquae.</title>
        <authorList>
            <person name="Kidane D.T."/>
            <person name="Mehari Y.T."/>
            <person name="Rice F.C."/>
            <person name="Arivett B.A."/>
            <person name="Farone A.L."/>
            <person name="Berk S.G."/>
            <person name="Farone M.B."/>
        </authorList>
    </citation>
    <scope>NUCLEOTIDE SEQUENCE</scope>
    <source>
        <strain evidence="6">HT99</strain>
    </source>
</reference>
<dbReference type="SMART" id="SM00871">
    <property type="entry name" value="AraC_E_bind"/>
    <property type="match status" value="1"/>
</dbReference>
<dbReference type="InterPro" id="IPR011256">
    <property type="entry name" value="Reg_factor_effector_dom_sf"/>
</dbReference>
<dbReference type="STRING" id="295108.HT99x_02038"/>